<keyword evidence="2" id="KW-0238">DNA-binding</keyword>
<dbReference type="OrthoDB" id="5295226at2"/>
<dbReference type="GO" id="GO:0003700">
    <property type="term" value="F:DNA-binding transcription factor activity"/>
    <property type="evidence" value="ECO:0007669"/>
    <property type="project" value="InterPro"/>
</dbReference>
<feature type="domain" description="HTH araC/xylS-type" evidence="4">
    <location>
        <begin position="150"/>
        <end position="247"/>
    </location>
</feature>
<dbReference type="AlphaFoldDB" id="A0A2V4E9X7"/>
<dbReference type="EMBL" id="QGLR01000008">
    <property type="protein sequence ID" value="PXZ07891.1"/>
    <property type="molecule type" value="Genomic_DNA"/>
</dbReference>
<evidence type="ECO:0000313" key="5">
    <source>
        <dbReference type="EMBL" id="PXZ07891.1"/>
    </source>
</evidence>
<keyword evidence="1" id="KW-0805">Transcription regulation</keyword>
<protein>
    <submittedName>
        <fullName evidence="5">AraC family transcriptional regulator</fullName>
    </submittedName>
</protein>
<dbReference type="GO" id="GO:0043565">
    <property type="term" value="F:sequence-specific DNA binding"/>
    <property type="evidence" value="ECO:0007669"/>
    <property type="project" value="InterPro"/>
</dbReference>
<reference evidence="5 6" key="1">
    <citation type="submission" date="2018-05" db="EMBL/GenBank/DDBJ databases">
        <title>Reference genomes for bee gut microbiota database.</title>
        <authorList>
            <person name="Ellegaard K.M."/>
        </authorList>
    </citation>
    <scope>NUCLEOTIDE SEQUENCE [LARGE SCALE GENOMIC DNA]</scope>
    <source>
        <strain evidence="5 6">ESL0182</strain>
    </source>
</reference>
<evidence type="ECO:0000256" key="2">
    <source>
        <dbReference type="ARBA" id="ARBA00023125"/>
    </source>
</evidence>
<dbReference type="Pfam" id="PF12833">
    <property type="entry name" value="HTH_18"/>
    <property type="match status" value="1"/>
</dbReference>
<keyword evidence="6" id="KW-1185">Reference proteome</keyword>
<dbReference type="InterPro" id="IPR009057">
    <property type="entry name" value="Homeodomain-like_sf"/>
</dbReference>
<evidence type="ECO:0000256" key="3">
    <source>
        <dbReference type="ARBA" id="ARBA00023163"/>
    </source>
</evidence>
<proteinExistence type="predicted"/>
<dbReference type="InterPro" id="IPR018060">
    <property type="entry name" value="HTH_AraC"/>
</dbReference>
<dbReference type="Proteomes" id="UP000247932">
    <property type="component" value="Unassembled WGS sequence"/>
</dbReference>
<gene>
    <name evidence="5" type="ORF">DKK70_04335</name>
</gene>
<comment type="caution">
    <text evidence="5">The sequence shown here is derived from an EMBL/GenBank/DDBJ whole genome shotgun (WGS) entry which is preliminary data.</text>
</comment>
<name>A0A2V4E9X7_9GAMM</name>
<evidence type="ECO:0000256" key="1">
    <source>
        <dbReference type="ARBA" id="ARBA00023015"/>
    </source>
</evidence>
<organism evidence="5 6">
    <name type="scientific">Gilliamella apicola</name>
    <dbReference type="NCBI Taxonomy" id="1196095"/>
    <lineage>
        <taxon>Bacteria</taxon>
        <taxon>Pseudomonadati</taxon>
        <taxon>Pseudomonadota</taxon>
        <taxon>Gammaproteobacteria</taxon>
        <taxon>Orbales</taxon>
        <taxon>Orbaceae</taxon>
        <taxon>Gilliamella</taxon>
    </lineage>
</organism>
<evidence type="ECO:0000313" key="6">
    <source>
        <dbReference type="Proteomes" id="UP000247932"/>
    </source>
</evidence>
<accession>A0A2V4E9X7</accession>
<dbReference type="RefSeq" id="WP_110432888.1">
    <property type="nucleotide sequence ID" value="NZ_QGLR01000008.1"/>
</dbReference>
<evidence type="ECO:0000259" key="4">
    <source>
        <dbReference type="PROSITE" id="PS01124"/>
    </source>
</evidence>
<dbReference type="PANTHER" id="PTHR43280">
    <property type="entry name" value="ARAC-FAMILY TRANSCRIPTIONAL REGULATOR"/>
    <property type="match status" value="1"/>
</dbReference>
<keyword evidence="3" id="KW-0804">Transcription</keyword>
<dbReference type="SUPFAM" id="SSF46689">
    <property type="entry name" value="Homeodomain-like"/>
    <property type="match status" value="1"/>
</dbReference>
<dbReference type="PROSITE" id="PS01124">
    <property type="entry name" value="HTH_ARAC_FAMILY_2"/>
    <property type="match status" value="1"/>
</dbReference>
<dbReference type="Gene3D" id="1.10.10.60">
    <property type="entry name" value="Homeodomain-like"/>
    <property type="match status" value="1"/>
</dbReference>
<sequence length="272" mass="31610">MLENDLFVKVHRQDLSTLFFLYNIMTDWHRHPSLQLTISLHNMCLELETPGDKKYLFGFIIRPNVPHKLSAPDICCINLFIDAEDPYYHLLSHFTATNSVYFLTNKEALKIANYLMKSITIKQPYDLYYVYKLLCESDPNYSFEHDNRINKAVSIISSLPIKQISSKEIADRLHLSESRFLHLFRSELGVNFRSYLLWKRLRDVIDIFDSSTTLTKLASDKGFSDLAHFSRTCVSGLGLRPSQLKRALIIGNKDTICGKPYCLYNIFQSLYT</sequence>
<dbReference type="PANTHER" id="PTHR43280:SF2">
    <property type="entry name" value="HTH-TYPE TRANSCRIPTIONAL REGULATOR EXSA"/>
    <property type="match status" value="1"/>
</dbReference>
<dbReference type="SMART" id="SM00342">
    <property type="entry name" value="HTH_ARAC"/>
    <property type="match status" value="1"/>
</dbReference>